<evidence type="ECO:0000256" key="10">
    <source>
        <dbReference type="ARBA" id="ARBA00023136"/>
    </source>
</evidence>
<evidence type="ECO:0000256" key="8">
    <source>
        <dbReference type="ARBA" id="ARBA00022824"/>
    </source>
</evidence>
<evidence type="ECO:0000256" key="4">
    <source>
        <dbReference type="ARBA" id="ARBA00011937"/>
    </source>
</evidence>
<name>A0ABD3MQN9_9STRA</name>
<dbReference type="Proteomes" id="UP001530400">
    <property type="component" value="Unassembled WGS sequence"/>
</dbReference>
<dbReference type="GO" id="GO:0005789">
    <property type="term" value="C:endoplasmic reticulum membrane"/>
    <property type="evidence" value="ECO:0007669"/>
    <property type="project" value="UniProtKB-SubCell"/>
</dbReference>
<keyword evidence="6" id="KW-0808">Transferase</keyword>
<evidence type="ECO:0000256" key="12">
    <source>
        <dbReference type="SAM" id="Phobius"/>
    </source>
</evidence>
<evidence type="ECO:0000313" key="14">
    <source>
        <dbReference type="EMBL" id="KAL3766224.1"/>
    </source>
</evidence>
<dbReference type="PANTHER" id="PTHR12413:SF1">
    <property type="entry name" value="DOLICHYL PYROPHOSPHATE MAN9GLCNAC2 ALPHA-1,3-GLUCOSYLTRANSFERASE"/>
    <property type="match status" value="1"/>
</dbReference>
<keyword evidence="5" id="KW-0328">Glycosyltransferase</keyword>
<feature type="transmembrane region" description="Helical" evidence="12">
    <location>
        <begin position="134"/>
        <end position="152"/>
    </location>
</feature>
<evidence type="ECO:0000256" key="7">
    <source>
        <dbReference type="ARBA" id="ARBA00022692"/>
    </source>
</evidence>
<feature type="transmembrane region" description="Helical" evidence="12">
    <location>
        <begin position="224"/>
        <end position="244"/>
    </location>
</feature>
<comment type="pathway">
    <text evidence="2">Protein modification; protein glycosylation.</text>
</comment>
<gene>
    <name evidence="14" type="ORF">ACHAWO_012226</name>
</gene>
<dbReference type="EMBL" id="JALLPJ020001388">
    <property type="protein sequence ID" value="KAL3766224.1"/>
    <property type="molecule type" value="Genomic_DNA"/>
</dbReference>
<dbReference type="InterPro" id="IPR004856">
    <property type="entry name" value="Glyco_trans_ALG6/ALG8"/>
</dbReference>
<evidence type="ECO:0000256" key="11">
    <source>
        <dbReference type="ARBA" id="ARBA00032921"/>
    </source>
</evidence>
<dbReference type="AlphaFoldDB" id="A0ABD3MQN9"/>
<dbReference type="GO" id="GO:0042281">
    <property type="term" value="F:dolichyl pyrophosphate Man9GlcNAc2 alpha-1,3-glucosyltransferase activity"/>
    <property type="evidence" value="ECO:0007669"/>
    <property type="project" value="UniProtKB-EC"/>
</dbReference>
<evidence type="ECO:0000256" key="5">
    <source>
        <dbReference type="ARBA" id="ARBA00022676"/>
    </source>
</evidence>
<keyword evidence="9 12" id="KW-1133">Transmembrane helix</keyword>
<evidence type="ECO:0000256" key="9">
    <source>
        <dbReference type="ARBA" id="ARBA00022989"/>
    </source>
</evidence>
<keyword evidence="15" id="KW-1185">Reference proteome</keyword>
<feature type="transmembrane region" description="Helical" evidence="12">
    <location>
        <begin position="424"/>
        <end position="441"/>
    </location>
</feature>
<reference evidence="14 15" key="1">
    <citation type="submission" date="2024-10" db="EMBL/GenBank/DDBJ databases">
        <title>Updated reference genomes for cyclostephanoid diatoms.</title>
        <authorList>
            <person name="Roberts W.R."/>
            <person name="Alverson A.J."/>
        </authorList>
    </citation>
    <scope>NUCLEOTIDE SEQUENCE [LARGE SCALE GENOMIC DNA]</scope>
    <source>
        <strain evidence="14 15">AJA010-31</strain>
    </source>
</reference>
<evidence type="ECO:0000256" key="6">
    <source>
        <dbReference type="ARBA" id="ARBA00022679"/>
    </source>
</evidence>
<feature type="chain" id="PRO_5044850277" description="dolichyl-P-Glc:Man9GlcNAc2-PP-dolichol alpha-1,3-glucosyltransferase" evidence="13">
    <location>
        <begin position="27"/>
        <end position="880"/>
    </location>
</feature>
<feature type="transmembrane region" description="Helical" evidence="12">
    <location>
        <begin position="553"/>
        <end position="575"/>
    </location>
</feature>
<feature type="signal peptide" evidence="13">
    <location>
        <begin position="1"/>
        <end position="26"/>
    </location>
</feature>
<dbReference type="PANTHER" id="PTHR12413">
    <property type="entry name" value="DOLICHYL GLYCOSYLTRANSFERASE"/>
    <property type="match status" value="1"/>
</dbReference>
<evidence type="ECO:0000256" key="3">
    <source>
        <dbReference type="ARBA" id="ARBA00008715"/>
    </source>
</evidence>
<keyword evidence="7 12" id="KW-0812">Transmembrane</keyword>
<evidence type="ECO:0000256" key="1">
    <source>
        <dbReference type="ARBA" id="ARBA00004477"/>
    </source>
</evidence>
<feature type="transmembrane region" description="Helical" evidence="12">
    <location>
        <begin position="522"/>
        <end position="541"/>
    </location>
</feature>
<sequence length="880" mass="98580">MTDTGRQRHLHLTILSFAILLRILIGIHPHSGQDDYQGPGAIKAGTATSSTKYGGDYEAQRHWMELTYHLPLSEWYYYDLSYWGLDYPPLTAYVSWFFGYIADTLGSVHGLEVLKDLVALHDSRGFENERGKMYMRFTVLVMDLLVYISAVWEIAPRLLNGTTDIIREKERIRLLTMALAQPAILLMDHGHFQYNTVSLGLALWSFHFMTMLSNPFKKDESSTSSLTFVGPILGSVLFSLALNFKQMELYHAPAVFAYLLGRCFECSNVQSTTKDNEGGTMASMNNRNVITKFCSLGITVISSFAILWFPFAIYPRSGTNARLFHLAGVTQVLKRLFPFQRGLFEGKVANIWCALSVKPFSIRRRVPEEILPLMASGLTLMLILLPCWYLFQVGKGDRGQCDTAKTIREKDQHQSSRERADIKLLLWGCTSTSLAFFLASFQVHEKGILIPLAPLSLLLLEAPRFIAWFSIVATWTLWPLVTIDRLGSAYACCVVIFLCLHNMTRVSPSGESDVFSMIPSKYIIHLSVVAMVLLHAAELLVAPPRNLPDLFPVLWSLVGCGLISFSYLVTIWVMAKGQTKKIVGSSSSSSKTKRTSKAPMIGIGILATILPASHGFVVSQKAQCYTMSQLQSSNMNEIFTSEMIERAREPLYWETQRTEDAKPILDLSKRDPDTLSLSEKAVVNQGKLQETNTVDSEDSCVKWEDGQIWLETERRLISMGVLLNETDASNQPMVELISSQTMIARAPQLIRLSTSQVIESTNFFLDQRFALASLIQHDPTILTFCADDLYYGMEYLSNMMTRGNETQALQMIRTQSVLSPQMALSLFRMGVEGGIDERRVSNALANASAASGKAVEYAVNDAGRTYREFKQLKGGRKSLG</sequence>
<keyword evidence="10 12" id="KW-0472">Membrane</keyword>
<proteinExistence type="inferred from homology"/>
<protein>
    <recommendedName>
        <fullName evidence="4">dolichyl-P-Glc:Man9GlcNAc2-PP-dolichol alpha-1,3-glucosyltransferase</fullName>
        <ecNumber evidence="4">2.4.1.267</ecNumber>
    </recommendedName>
    <alternativeName>
        <fullName evidence="11">Dol-P-Glc:Man(9)GlcNAc(2)-PP-Dol alpha-1,3-glucosyltransferase</fullName>
    </alternativeName>
</protein>
<dbReference type="Pfam" id="PF03155">
    <property type="entry name" value="Alg6_Alg8"/>
    <property type="match status" value="1"/>
</dbReference>
<organism evidence="14 15">
    <name type="scientific">Cyclotella atomus</name>
    <dbReference type="NCBI Taxonomy" id="382360"/>
    <lineage>
        <taxon>Eukaryota</taxon>
        <taxon>Sar</taxon>
        <taxon>Stramenopiles</taxon>
        <taxon>Ochrophyta</taxon>
        <taxon>Bacillariophyta</taxon>
        <taxon>Coscinodiscophyceae</taxon>
        <taxon>Thalassiosirophycidae</taxon>
        <taxon>Stephanodiscales</taxon>
        <taxon>Stephanodiscaceae</taxon>
        <taxon>Cyclotella</taxon>
    </lineage>
</organism>
<dbReference type="EC" id="2.4.1.267" evidence="4"/>
<feature type="transmembrane region" description="Helical" evidence="12">
    <location>
        <begin position="289"/>
        <end position="314"/>
    </location>
</feature>
<keyword evidence="8" id="KW-0256">Endoplasmic reticulum</keyword>
<evidence type="ECO:0000256" key="2">
    <source>
        <dbReference type="ARBA" id="ARBA00004922"/>
    </source>
</evidence>
<evidence type="ECO:0000256" key="13">
    <source>
        <dbReference type="SAM" id="SignalP"/>
    </source>
</evidence>
<comment type="similarity">
    <text evidence="3">Belongs to the ALG6/ALG8 glucosyltransferase family.</text>
</comment>
<accession>A0ABD3MQN9</accession>
<keyword evidence="13" id="KW-0732">Signal</keyword>
<feature type="transmembrane region" description="Helical" evidence="12">
    <location>
        <begin position="596"/>
        <end position="617"/>
    </location>
</feature>
<comment type="subcellular location">
    <subcellularLocation>
        <location evidence="1">Endoplasmic reticulum membrane</location>
        <topology evidence="1">Multi-pass membrane protein</topology>
    </subcellularLocation>
</comment>
<feature type="transmembrane region" description="Helical" evidence="12">
    <location>
        <begin position="370"/>
        <end position="391"/>
    </location>
</feature>
<evidence type="ECO:0000313" key="15">
    <source>
        <dbReference type="Proteomes" id="UP001530400"/>
    </source>
</evidence>
<comment type="caution">
    <text evidence="14">The sequence shown here is derived from an EMBL/GenBank/DDBJ whole genome shotgun (WGS) entry which is preliminary data.</text>
</comment>